<reference evidence="1" key="1">
    <citation type="submission" date="2021-12" db="EMBL/GenBank/DDBJ databases">
        <authorList>
            <person name="King R."/>
        </authorList>
    </citation>
    <scope>NUCLEOTIDE SEQUENCE</scope>
</reference>
<name>A0A9N9R5N2_9NEOP</name>
<sequence>MYTHKEKPTTTNKENYYNSEYEKKIVIYGLRENFEENEYDLHEKVETIFYNTMNVDLSGYIEDLKKLGKRGSRRPILMELISKRMVRYILRNAKYFKNSGLYICEYLSERSLQEKRLLRNSLLEARKKGLHAVIQNNTLIINGKP</sequence>
<evidence type="ECO:0000313" key="2">
    <source>
        <dbReference type="Proteomes" id="UP001153714"/>
    </source>
</evidence>
<protein>
    <submittedName>
        <fullName evidence="1">Uncharacterized protein</fullName>
    </submittedName>
</protein>
<organism evidence="1 2">
    <name type="scientific">Diatraea saccharalis</name>
    <name type="common">sugarcane borer</name>
    <dbReference type="NCBI Taxonomy" id="40085"/>
    <lineage>
        <taxon>Eukaryota</taxon>
        <taxon>Metazoa</taxon>
        <taxon>Ecdysozoa</taxon>
        <taxon>Arthropoda</taxon>
        <taxon>Hexapoda</taxon>
        <taxon>Insecta</taxon>
        <taxon>Pterygota</taxon>
        <taxon>Neoptera</taxon>
        <taxon>Endopterygota</taxon>
        <taxon>Lepidoptera</taxon>
        <taxon>Glossata</taxon>
        <taxon>Ditrysia</taxon>
        <taxon>Pyraloidea</taxon>
        <taxon>Crambidae</taxon>
        <taxon>Crambinae</taxon>
        <taxon>Diatraea</taxon>
    </lineage>
</organism>
<dbReference type="Proteomes" id="UP001153714">
    <property type="component" value="Chromosome 20"/>
</dbReference>
<accession>A0A9N9R5N2</accession>
<dbReference type="EMBL" id="OU893351">
    <property type="protein sequence ID" value="CAG9790052.1"/>
    <property type="molecule type" value="Genomic_DNA"/>
</dbReference>
<evidence type="ECO:0000313" key="1">
    <source>
        <dbReference type="EMBL" id="CAG9790052.1"/>
    </source>
</evidence>
<proteinExistence type="predicted"/>
<dbReference type="AlphaFoldDB" id="A0A9N9R5N2"/>
<keyword evidence="2" id="KW-1185">Reference proteome</keyword>
<gene>
    <name evidence="1" type="ORF">DIATSA_LOCUS7742</name>
</gene>
<reference evidence="1" key="2">
    <citation type="submission" date="2022-10" db="EMBL/GenBank/DDBJ databases">
        <authorList>
            <consortium name="ENA_rothamsted_submissions"/>
            <consortium name="culmorum"/>
            <person name="King R."/>
        </authorList>
    </citation>
    <scope>NUCLEOTIDE SEQUENCE</scope>
</reference>
<dbReference type="OrthoDB" id="7488809at2759"/>